<evidence type="ECO:0000256" key="2">
    <source>
        <dbReference type="ARBA" id="ARBA00022723"/>
    </source>
</evidence>
<dbReference type="AlphaFoldDB" id="A0A0E0E0J5"/>
<comment type="cofactor">
    <cofactor evidence="1">
        <name>a divalent metal cation</name>
        <dbReference type="ChEBI" id="CHEBI:60240"/>
    </cofactor>
</comment>
<reference evidence="4" key="1">
    <citation type="submission" date="2015-04" db="UniProtKB">
        <authorList>
            <consortium name="EnsemblPlants"/>
        </authorList>
    </citation>
    <scope>IDENTIFICATION</scope>
</reference>
<evidence type="ECO:0000313" key="4">
    <source>
        <dbReference type="EnsemblPlants" id="OMERI06G12580.1"/>
    </source>
</evidence>
<dbReference type="HOGENOM" id="CLU_156842_0_0_1"/>
<organism evidence="4">
    <name type="scientific">Oryza meridionalis</name>
    <dbReference type="NCBI Taxonomy" id="40149"/>
    <lineage>
        <taxon>Eukaryota</taxon>
        <taxon>Viridiplantae</taxon>
        <taxon>Streptophyta</taxon>
        <taxon>Embryophyta</taxon>
        <taxon>Tracheophyta</taxon>
        <taxon>Spermatophyta</taxon>
        <taxon>Magnoliopsida</taxon>
        <taxon>Liliopsida</taxon>
        <taxon>Poales</taxon>
        <taxon>Poaceae</taxon>
        <taxon>BOP clade</taxon>
        <taxon>Oryzoideae</taxon>
        <taxon>Oryzeae</taxon>
        <taxon>Oryzinae</taxon>
        <taxon>Oryza</taxon>
    </lineage>
</organism>
<keyword evidence="5" id="KW-1185">Reference proteome</keyword>
<evidence type="ECO:0000259" key="3">
    <source>
        <dbReference type="Pfam" id="PF13359"/>
    </source>
</evidence>
<dbReference type="Pfam" id="PF13359">
    <property type="entry name" value="DDE_Tnp_4"/>
    <property type="match status" value="1"/>
</dbReference>
<keyword evidence="2" id="KW-0479">Metal-binding</keyword>
<reference evidence="4" key="2">
    <citation type="submission" date="2018-05" db="EMBL/GenBank/DDBJ databases">
        <title>OmerRS3 (Oryza meridionalis Reference Sequence Version 3).</title>
        <authorList>
            <person name="Zhang J."/>
            <person name="Kudrna D."/>
            <person name="Lee S."/>
            <person name="Talag J."/>
            <person name="Welchert J."/>
            <person name="Wing R.A."/>
        </authorList>
    </citation>
    <scope>NUCLEOTIDE SEQUENCE [LARGE SCALE GENOMIC DNA]</scope>
    <source>
        <strain evidence="4">cv. OR44</strain>
    </source>
</reference>
<feature type="domain" description="DDE Tnp4" evidence="3">
    <location>
        <begin position="18"/>
        <end position="64"/>
    </location>
</feature>
<evidence type="ECO:0000256" key="1">
    <source>
        <dbReference type="ARBA" id="ARBA00001968"/>
    </source>
</evidence>
<sequence length="119" mass="13332">MTSPEAVVIRKDSFQGAKHVGDLRCIAIDVFTRLKARWVCLQEHTEVKVQDLLVVLAACCVLHNICETRGVELKPELRYELVGDETSPETPVRSEAAKRDSDNIAHNLLHRGFAGTTFF</sequence>
<protein>
    <recommendedName>
        <fullName evidence="3">DDE Tnp4 domain-containing protein</fullName>
    </recommendedName>
</protein>
<dbReference type="Proteomes" id="UP000008021">
    <property type="component" value="Chromosome 6"/>
</dbReference>
<evidence type="ECO:0000313" key="5">
    <source>
        <dbReference type="Proteomes" id="UP000008021"/>
    </source>
</evidence>
<dbReference type="GO" id="GO:0046872">
    <property type="term" value="F:metal ion binding"/>
    <property type="evidence" value="ECO:0007669"/>
    <property type="project" value="UniProtKB-KW"/>
</dbReference>
<dbReference type="eggNOG" id="KOG4585">
    <property type="taxonomic scope" value="Eukaryota"/>
</dbReference>
<dbReference type="EnsemblPlants" id="OMERI06G12580.1">
    <property type="protein sequence ID" value="OMERI06G12580.1"/>
    <property type="gene ID" value="OMERI06G12580"/>
</dbReference>
<dbReference type="Gramene" id="OMERI06G12580.1">
    <property type="protein sequence ID" value="OMERI06G12580.1"/>
    <property type="gene ID" value="OMERI06G12580"/>
</dbReference>
<name>A0A0E0E0J5_9ORYZ</name>
<proteinExistence type="predicted"/>
<dbReference type="InterPro" id="IPR027806">
    <property type="entry name" value="HARBI1_dom"/>
</dbReference>
<dbReference type="STRING" id="40149.A0A0E0E0J5"/>
<accession>A0A0E0E0J5</accession>